<evidence type="ECO:0000313" key="2">
    <source>
        <dbReference type="EMBL" id="GJN91655.1"/>
    </source>
</evidence>
<dbReference type="Proteomes" id="UP001342314">
    <property type="component" value="Unassembled WGS sequence"/>
</dbReference>
<evidence type="ECO:0000256" key="1">
    <source>
        <dbReference type="SAM" id="MobiDB-lite"/>
    </source>
</evidence>
<sequence>MTLQSAKRAAAERRPSSLNLSDAEMGKRPQEELSPVWLAGRSMLQPLEVGELKRGHKLHENQPGQLLLKELARASLDAVRVDPPEASVRYAAHA</sequence>
<protein>
    <submittedName>
        <fullName evidence="2">Uncharacterized protein</fullName>
    </submittedName>
</protein>
<feature type="region of interest" description="Disordered" evidence="1">
    <location>
        <begin position="1"/>
        <end position="31"/>
    </location>
</feature>
<proteinExistence type="predicted"/>
<comment type="caution">
    <text evidence="2">The sequence shown here is derived from an EMBL/GenBank/DDBJ whole genome shotgun (WGS) entry which is preliminary data.</text>
</comment>
<dbReference type="EMBL" id="BQKY01000009">
    <property type="protein sequence ID" value="GJN91655.1"/>
    <property type="molecule type" value="Genomic_DNA"/>
</dbReference>
<evidence type="ECO:0000313" key="3">
    <source>
        <dbReference type="Proteomes" id="UP001342314"/>
    </source>
</evidence>
<gene>
    <name evidence="2" type="ORF">Rhopal_004678-T1</name>
</gene>
<accession>A0AAV5GGG8</accession>
<reference evidence="2 3" key="1">
    <citation type="submission" date="2021-12" db="EMBL/GenBank/DDBJ databases">
        <title>High titer production of polyol ester of fatty acids by Rhodotorula paludigena BS15 towards product separation-free biomass refinery.</title>
        <authorList>
            <person name="Mano J."/>
            <person name="Ono H."/>
            <person name="Tanaka T."/>
            <person name="Naito K."/>
            <person name="Sushida H."/>
            <person name="Ike M."/>
            <person name="Tokuyasu K."/>
            <person name="Kitaoka M."/>
        </authorList>
    </citation>
    <scope>NUCLEOTIDE SEQUENCE [LARGE SCALE GENOMIC DNA]</scope>
    <source>
        <strain evidence="2 3">BS15</strain>
    </source>
</reference>
<dbReference type="AlphaFoldDB" id="A0AAV5GGG8"/>
<name>A0AAV5GGG8_9BASI</name>
<keyword evidence="3" id="KW-1185">Reference proteome</keyword>
<organism evidence="2 3">
    <name type="scientific">Rhodotorula paludigena</name>
    <dbReference type="NCBI Taxonomy" id="86838"/>
    <lineage>
        <taxon>Eukaryota</taxon>
        <taxon>Fungi</taxon>
        <taxon>Dikarya</taxon>
        <taxon>Basidiomycota</taxon>
        <taxon>Pucciniomycotina</taxon>
        <taxon>Microbotryomycetes</taxon>
        <taxon>Sporidiobolales</taxon>
        <taxon>Sporidiobolaceae</taxon>
        <taxon>Rhodotorula</taxon>
    </lineage>
</organism>